<dbReference type="eggNOG" id="COG0627">
    <property type="taxonomic scope" value="Bacteria"/>
</dbReference>
<dbReference type="InParanoid" id="E3J833"/>
<keyword evidence="7" id="KW-1015">Disulfide bond</keyword>
<keyword evidence="2" id="KW-0719">Serine esterase</keyword>
<dbReference type="GO" id="GO:0052689">
    <property type="term" value="F:carboxylic ester hydrolase activity"/>
    <property type="evidence" value="ECO:0007669"/>
    <property type="project" value="UniProtKB-KW"/>
</dbReference>
<dbReference type="RefSeq" id="WP_013425199.1">
    <property type="nucleotide sequence ID" value="NC_014666.1"/>
</dbReference>
<dbReference type="InterPro" id="IPR029058">
    <property type="entry name" value="AB_hydrolase_fold"/>
</dbReference>
<keyword evidence="3" id="KW-0479">Metal-binding</keyword>
<sequence>MDTTFLAECAERAFGTDELVRVLLVTSFRAGEPLVLSETPAAYTPNAPADLFLVKLLVGPGNPGPADAPSTSPGIGIEVWLPPKNRWNGRVHNIGGLGGYDGGRHASPTEIGWFYAALTAGGEGAVSASTDSGHALTNGAWGMNPDGTPATQLWIDFAHRAMHEMAVRSKALAEVFYGAAPRRCYYEGSSTGGRHGYRLAQQYPDDYDGIIANLPTINFSEWALAGLYRHLVIERDLDGVALTEEQMDLASNAAIHAGDLVGGEHLGYIFDNEACRYDPSRDPAVLSVSDGGTNTSPDALTTAQARAVNKIWYGVTDDGSVPDAAADSGVDVALGGRRWYGMARGTSLYVAYFTKHDPRMREILRERAASGDVPGADQAALILQDPSIAGPSFENASGKGEGRWRDFSYARLADLFDRAAEMEPAFAHIASDNPDLTAFQARGGKFLSWHGWNDESIPIQTTMRYYDRVVETMGGLQNVQSFFRLYIVPGGGHMSPHGTSNEQANPPIFGGSQLYGLLVDWVENGVEPGNVTITSPVANPTSITHPIGPYPARAVYTGGDPRAASSFVISGNGGAQQ</sequence>
<comment type="similarity">
    <text evidence="1">Belongs to the tannase family.</text>
</comment>
<evidence type="ECO:0000256" key="6">
    <source>
        <dbReference type="ARBA" id="ARBA00022837"/>
    </source>
</evidence>
<dbReference type="Pfam" id="PF07519">
    <property type="entry name" value="Tannase"/>
    <property type="match status" value="1"/>
</dbReference>
<dbReference type="HOGENOM" id="CLU_014819_3_2_11"/>
<evidence type="ECO:0000313" key="8">
    <source>
        <dbReference type="EMBL" id="ADP82081.1"/>
    </source>
</evidence>
<name>E3J833_PSEI1</name>
<dbReference type="GO" id="GO:0046872">
    <property type="term" value="F:metal ion binding"/>
    <property type="evidence" value="ECO:0007669"/>
    <property type="project" value="UniProtKB-KW"/>
</dbReference>
<dbReference type="KEGG" id="fri:FraEuI1c_4080"/>
<protein>
    <submittedName>
        <fullName evidence="8">Tannase and feruloyl esterase</fullName>
    </submittedName>
</protein>
<dbReference type="Gene3D" id="3.40.50.1820">
    <property type="entry name" value="alpha/beta hydrolase"/>
    <property type="match status" value="1"/>
</dbReference>
<dbReference type="STRING" id="298654.FraEuI1c_4080"/>
<evidence type="ECO:0000256" key="2">
    <source>
        <dbReference type="ARBA" id="ARBA00022487"/>
    </source>
</evidence>
<evidence type="ECO:0000256" key="3">
    <source>
        <dbReference type="ARBA" id="ARBA00022723"/>
    </source>
</evidence>
<gene>
    <name evidence="8" type="ordered locus">FraEuI1c_4080</name>
</gene>
<evidence type="ECO:0000256" key="4">
    <source>
        <dbReference type="ARBA" id="ARBA00022729"/>
    </source>
</evidence>
<dbReference type="OrthoDB" id="176867at2"/>
<accession>E3J833</accession>
<dbReference type="AlphaFoldDB" id="E3J833"/>
<evidence type="ECO:0000256" key="7">
    <source>
        <dbReference type="ARBA" id="ARBA00023157"/>
    </source>
</evidence>
<dbReference type="SUPFAM" id="SSF53474">
    <property type="entry name" value="alpha/beta-Hydrolases"/>
    <property type="match status" value="1"/>
</dbReference>
<dbReference type="PANTHER" id="PTHR33938:SF15">
    <property type="entry name" value="FERULOYL ESTERASE B-RELATED"/>
    <property type="match status" value="1"/>
</dbReference>
<reference evidence="8 9" key="1">
    <citation type="submission" date="2010-10" db="EMBL/GenBank/DDBJ databases">
        <title>Complete sequence of Frankia sp. EuI1c.</title>
        <authorList>
            <consortium name="US DOE Joint Genome Institute"/>
            <person name="Lucas S."/>
            <person name="Copeland A."/>
            <person name="Lapidus A."/>
            <person name="Cheng J.-F."/>
            <person name="Bruce D."/>
            <person name="Goodwin L."/>
            <person name="Pitluck S."/>
            <person name="Chertkov O."/>
            <person name="Detter J.C."/>
            <person name="Han C."/>
            <person name="Tapia R."/>
            <person name="Land M."/>
            <person name="Hauser L."/>
            <person name="Jeffries C."/>
            <person name="Kyrpides N."/>
            <person name="Ivanova N."/>
            <person name="Mikhailova N."/>
            <person name="Beauchemin N."/>
            <person name="Sen A."/>
            <person name="Sur S.A."/>
            <person name="Gtari M."/>
            <person name="Wall L."/>
            <person name="Tisa L."/>
            <person name="Woyke T."/>
        </authorList>
    </citation>
    <scope>NUCLEOTIDE SEQUENCE [LARGE SCALE GENOMIC DNA]</scope>
    <source>
        <strain evidence="9">DSM 45817 / CECT 9037 / EuI1c</strain>
    </source>
</reference>
<evidence type="ECO:0000256" key="5">
    <source>
        <dbReference type="ARBA" id="ARBA00022801"/>
    </source>
</evidence>
<keyword evidence="4" id="KW-0732">Signal</keyword>
<evidence type="ECO:0000313" key="9">
    <source>
        <dbReference type="Proteomes" id="UP000002484"/>
    </source>
</evidence>
<dbReference type="EMBL" id="CP002299">
    <property type="protein sequence ID" value="ADP82081.1"/>
    <property type="molecule type" value="Genomic_DNA"/>
</dbReference>
<dbReference type="Proteomes" id="UP000002484">
    <property type="component" value="Chromosome"/>
</dbReference>
<organism evidence="8 9">
    <name type="scientific">Pseudofrankia inefficax (strain DSM 45817 / CECT 9037 / DDB 130130 / EuI1c)</name>
    <name type="common">Frankia inefficax</name>
    <dbReference type="NCBI Taxonomy" id="298654"/>
    <lineage>
        <taxon>Bacteria</taxon>
        <taxon>Bacillati</taxon>
        <taxon>Actinomycetota</taxon>
        <taxon>Actinomycetes</taxon>
        <taxon>Frankiales</taxon>
        <taxon>Frankiaceae</taxon>
        <taxon>Pseudofrankia</taxon>
    </lineage>
</organism>
<dbReference type="InterPro" id="IPR011118">
    <property type="entry name" value="Tannase/feruloyl_esterase"/>
</dbReference>
<dbReference type="PANTHER" id="PTHR33938">
    <property type="entry name" value="FERULOYL ESTERASE B-RELATED"/>
    <property type="match status" value="1"/>
</dbReference>
<keyword evidence="5" id="KW-0378">Hydrolase</keyword>
<keyword evidence="6" id="KW-0106">Calcium</keyword>
<proteinExistence type="inferred from homology"/>
<evidence type="ECO:0000256" key="1">
    <source>
        <dbReference type="ARBA" id="ARBA00006249"/>
    </source>
</evidence>
<keyword evidence="9" id="KW-1185">Reference proteome</keyword>